<dbReference type="Pfam" id="PF13432">
    <property type="entry name" value="TPR_16"/>
    <property type="match status" value="1"/>
</dbReference>
<dbReference type="KEGG" id="sus:Acid_7907"/>
<dbReference type="EMBL" id="CP000473">
    <property type="protein sequence ID" value="ABJ88801.1"/>
    <property type="molecule type" value="Genomic_DNA"/>
</dbReference>
<gene>
    <name evidence="3" type="ordered locus">Acid_7907</name>
</gene>
<dbReference type="PANTHER" id="PTHR44858:SF1">
    <property type="entry name" value="UDP-N-ACETYLGLUCOSAMINE--PEPTIDE N-ACETYLGLUCOSAMINYLTRANSFERASE SPINDLY-RELATED"/>
    <property type="match status" value="1"/>
</dbReference>
<reference evidence="3" key="1">
    <citation type="submission" date="2006-10" db="EMBL/GenBank/DDBJ databases">
        <title>Complete sequence of Solibacter usitatus Ellin6076.</title>
        <authorList>
            <consortium name="US DOE Joint Genome Institute"/>
            <person name="Copeland A."/>
            <person name="Lucas S."/>
            <person name="Lapidus A."/>
            <person name="Barry K."/>
            <person name="Detter J.C."/>
            <person name="Glavina del Rio T."/>
            <person name="Hammon N."/>
            <person name="Israni S."/>
            <person name="Dalin E."/>
            <person name="Tice H."/>
            <person name="Pitluck S."/>
            <person name="Thompson L.S."/>
            <person name="Brettin T."/>
            <person name="Bruce D."/>
            <person name="Han C."/>
            <person name="Tapia R."/>
            <person name="Gilna P."/>
            <person name="Schmutz J."/>
            <person name="Larimer F."/>
            <person name="Land M."/>
            <person name="Hauser L."/>
            <person name="Kyrpides N."/>
            <person name="Mikhailova N."/>
            <person name="Janssen P.H."/>
            <person name="Kuske C.R."/>
            <person name="Richardson P."/>
        </authorList>
    </citation>
    <scope>NUCLEOTIDE SEQUENCE</scope>
    <source>
        <strain evidence="3">Ellin6076</strain>
    </source>
</reference>
<accession>Q01NG9</accession>
<dbReference type="OrthoDB" id="128996at2"/>
<dbReference type="PANTHER" id="PTHR44858">
    <property type="entry name" value="TETRATRICOPEPTIDE REPEAT PROTEIN 6"/>
    <property type="match status" value="1"/>
</dbReference>
<name>Q01NG9_SOLUE</name>
<protein>
    <submittedName>
        <fullName evidence="3">Uncharacterized protein</fullName>
    </submittedName>
</protein>
<sequence precursor="true">MRVLLITLGITLTLSAADERQLALMLKAQTDFERVQLAAKPTLADIETCQQSEAAALAVTAPEDLALLHFRKGWCALAGAVAAGASSQFLAAAAEFDQARAAWPARLGKNAKNAPPEPVSSGLRAVAAIARMLAGNDSRTEMAEAVDRPVCNSNLMSQDFCQQMLGTGREWLGWIALREGRLDDAARLLTGATESGWSQWVQGRRSFDAGSYADAVANYTRAVEIWKSIWPQPSLLRALGPRPNVPVAQADLGGAQLLAGDAAAAIRTLDTSIKADPSNAHAIFLRARARETAGQQEAALADYNLASRTAFATAQDLASGEAHLYRGILLYRRKDFAHAEDEFSNALNFEVTPALRQDASAWRHLSAVAAGSCAAAREFLDGSLARVSPFFPKQEARSLATACRGSSQ</sequence>
<dbReference type="AlphaFoldDB" id="Q01NG9"/>
<dbReference type="Gene3D" id="1.25.40.10">
    <property type="entry name" value="Tetratricopeptide repeat domain"/>
    <property type="match status" value="1"/>
</dbReference>
<keyword evidence="2" id="KW-0802">TPR repeat</keyword>
<evidence type="ECO:0000256" key="1">
    <source>
        <dbReference type="ARBA" id="ARBA00022737"/>
    </source>
</evidence>
<dbReference type="InterPro" id="IPR050498">
    <property type="entry name" value="Ycf3"/>
</dbReference>
<dbReference type="STRING" id="234267.Acid_7907"/>
<dbReference type="InParanoid" id="Q01NG9"/>
<evidence type="ECO:0000256" key="2">
    <source>
        <dbReference type="ARBA" id="ARBA00022803"/>
    </source>
</evidence>
<evidence type="ECO:0000313" key="3">
    <source>
        <dbReference type="EMBL" id="ABJ88801.1"/>
    </source>
</evidence>
<dbReference type="HOGENOM" id="CLU_674221_0_0_0"/>
<dbReference type="eggNOG" id="COG0457">
    <property type="taxonomic scope" value="Bacteria"/>
</dbReference>
<dbReference type="InterPro" id="IPR011990">
    <property type="entry name" value="TPR-like_helical_dom_sf"/>
</dbReference>
<keyword evidence="1" id="KW-0677">Repeat</keyword>
<proteinExistence type="predicted"/>
<dbReference type="SUPFAM" id="SSF48452">
    <property type="entry name" value="TPR-like"/>
    <property type="match status" value="1"/>
</dbReference>
<dbReference type="GO" id="GO:0046813">
    <property type="term" value="P:receptor-mediated virion attachment to host cell"/>
    <property type="evidence" value="ECO:0007669"/>
    <property type="project" value="TreeGrafter"/>
</dbReference>
<organism evidence="3">
    <name type="scientific">Solibacter usitatus (strain Ellin6076)</name>
    <dbReference type="NCBI Taxonomy" id="234267"/>
    <lineage>
        <taxon>Bacteria</taxon>
        <taxon>Pseudomonadati</taxon>
        <taxon>Acidobacteriota</taxon>
        <taxon>Terriglobia</taxon>
        <taxon>Bryobacterales</taxon>
        <taxon>Solibacteraceae</taxon>
        <taxon>Candidatus Solibacter</taxon>
    </lineage>
</organism>
<dbReference type="GO" id="GO:0009279">
    <property type="term" value="C:cell outer membrane"/>
    <property type="evidence" value="ECO:0007669"/>
    <property type="project" value="TreeGrafter"/>
</dbReference>